<evidence type="ECO:0008006" key="3">
    <source>
        <dbReference type="Google" id="ProtNLM"/>
    </source>
</evidence>
<dbReference type="AlphaFoldDB" id="A0AA41Q188"/>
<comment type="caution">
    <text evidence="1">The sequence shown here is derived from an EMBL/GenBank/DDBJ whole genome shotgun (WGS) entry which is preliminary data.</text>
</comment>
<gene>
    <name evidence="1" type="ORF">LZ495_13365</name>
</gene>
<reference evidence="1" key="1">
    <citation type="submission" date="2022-01" db="EMBL/GenBank/DDBJ databases">
        <title>Genome-Based Taxonomic Classification of the Phylum Actinobacteria.</title>
        <authorList>
            <person name="Gao Y."/>
        </authorList>
    </citation>
    <scope>NUCLEOTIDE SEQUENCE</scope>
    <source>
        <strain evidence="1">KLBMP 8922</strain>
    </source>
</reference>
<keyword evidence="2" id="KW-1185">Reference proteome</keyword>
<name>A0AA41Q188_9ACTN</name>
<dbReference type="EMBL" id="JAKFHA010000006">
    <property type="protein sequence ID" value="MCF2528207.1"/>
    <property type="molecule type" value="Genomic_DNA"/>
</dbReference>
<proteinExistence type="predicted"/>
<evidence type="ECO:0000313" key="2">
    <source>
        <dbReference type="Proteomes" id="UP001165378"/>
    </source>
</evidence>
<protein>
    <recommendedName>
        <fullName evidence="3">Lipoprotein</fullName>
    </recommendedName>
</protein>
<accession>A0AA41Q188</accession>
<organism evidence="1 2">
    <name type="scientific">Yinghuangia soli</name>
    <dbReference type="NCBI Taxonomy" id="2908204"/>
    <lineage>
        <taxon>Bacteria</taxon>
        <taxon>Bacillati</taxon>
        <taxon>Actinomycetota</taxon>
        <taxon>Actinomycetes</taxon>
        <taxon>Kitasatosporales</taxon>
        <taxon>Streptomycetaceae</taxon>
        <taxon>Yinghuangia</taxon>
    </lineage>
</organism>
<evidence type="ECO:0000313" key="1">
    <source>
        <dbReference type="EMBL" id="MCF2528207.1"/>
    </source>
</evidence>
<sequence>MVRSAGAGVRAVLAAVAVSLAATGCAGLGRAGMVFEAGGFRELDPGEPGAVSPDEAAKTLIRQVLPRGDEWGPQFAAAAHDELDAMRTDRVDDDCETVPVGMPQDTRAVIGRRFALPPLPGGSLYGMSAGATISVHGSESAARAEVAFAADSAERCGVLYVDSETRIEGVERITLPGAAEYDEVSAEHGIRTDGTYSPREMYSYVSAVARTGEFVVTVFADAPRDAGAQVGDELRARVSDMLELLLSRLLCSRI</sequence>
<dbReference type="Proteomes" id="UP001165378">
    <property type="component" value="Unassembled WGS sequence"/>
</dbReference>
<dbReference type="PROSITE" id="PS51257">
    <property type="entry name" value="PROKAR_LIPOPROTEIN"/>
    <property type="match status" value="1"/>
</dbReference>
<dbReference type="RefSeq" id="WP_235052379.1">
    <property type="nucleotide sequence ID" value="NZ_JAKFHA010000006.1"/>
</dbReference>